<dbReference type="SUPFAM" id="SSF55681">
    <property type="entry name" value="Class II aaRS and biotin synthetases"/>
    <property type="match status" value="1"/>
</dbReference>
<dbReference type="EMBL" id="MCGH01000002">
    <property type="protein sequence ID" value="ODM05381.1"/>
    <property type="molecule type" value="Genomic_DNA"/>
</dbReference>
<dbReference type="UniPathway" id="UPA00537">
    <property type="reaction ID" value="UER00594"/>
</dbReference>
<dbReference type="GO" id="GO:0016979">
    <property type="term" value="F:lipoate-protein ligase activity"/>
    <property type="evidence" value="ECO:0007669"/>
    <property type="project" value="UniProtKB-EC"/>
</dbReference>
<gene>
    <name evidence="9" type="primary">lplA</name>
    <name evidence="9" type="ORF">BEI61_01269</name>
</gene>
<dbReference type="EC" id="6.3.1.20" evidence="3"/>
<evidence type="ECO:0000313" key="9">
    <source>
        <dbReference type="EMBL" id="ODM05381.1"/>
    </source>
</evidence>
<dbReference type="Gene3D" id="3.30.390.50">
    <property type="entry name" value="CO dehydrogenase flavoprotein, C-terminal domain"/>
    <property type="match status" value="1"/>
</dbReference>
<dbReference type="SUPFAM" id="SSF82649">
    <property type="entry name" value="SufE/NifU"/>
    <property type="match status" value="1"/>
</dbReference>
<evidence type="ECO:0000256" key="4">
    <source>
        <dbReference type="ARBA" id="ARBA00022598"/>
    </source>
</evidence>
<dbReference type="GO" id="GO:0009249">
    <property type="term" value="P:protein lipoylation"/>
    <property type="evidence" value="ECO:0007669"/>
    <property type="project" value="InterPro"/>
</dbReference>
<dbReference type="InterPro" id="IPR019491">
    <property type="entry name" value="Lipoate_protein_ligase_C"/>
</dbReference>
<dbReference type="InterPro" id="IPR045864">
    <property type="entry name" value="aa-tRNA-synth_II/BPL/LPL"/>
</dbReference>
<dbReference type="Pfam" id="PF10437">
    <property type="entry name" value="Lip_prot_lig_C"/>
    <property type="match status" value="1"/>
</dbReference>
<evidence type="ECO:0000259" key="8">
    <source>
        <dbReference type="PROSITE" id="PS51733"/>
    </source>
</evidence>
<dbReference type="RefSeq" id="WP_069151670.1">
    <property type="nucleotide sequence ID" value="NZ_DAWDRA010000221.1"/>
</dbReference>
<evidence type="ECO:0000256" key="6">
    <source>
        <dbReference type="ARBA" id="ARBA00022840"/>
    </source>
</evidence>
<comment type="pathway">
    <text evidence="2">Protein modification; protein lipoylation via exogenous pathway; protein N(6)-(lipoyl)lysine from lipoate: step 1/2.</text>
</comment>
<evidence type="ECO:0000256" key="5">
    <source>
        <dbReference type="ARBA" id="ARBA00022741"/>
    </source>
</evidence>
<comment type="pathway">
    <text evidence="1">Protein modification; protein lipoylation via exogenous pathway; protein N(6)-(lipoyl)lysine from lipoate: step 2/2.</text>
</comment>
<feature type="domain" description="BPL/LPL catalytic" evidence="8">
    <location>
        <begin position="30"/>
        <end position="213"/>
    </location>
</feature>
<dbReference type="PROSITE" id="PS51733">
    <property type="entry name" value="BPL_LPL_CATALYTIC"/>
    <property type="match status" value="1"/>
</dbReference>
<dbReference type="InterPro" id="IPR004562">
    <property type="entry name" value="LipoylTrfase_LipoateP_Ligase"/>
</dbReference>
<dbReference type="GO" id="GO:0005737">
    <property type="term" value="C:cytoplasm"/>
    <property type="evidence" value="ECO:0007669"/>
    <property type="project" value="TreeGrafter"/>
</dbReference>
<dbReference type="GO" id="GO:0005524">
    <property type="term" value="F:ATP binding"/>
    <property type="evidence" value="ECO:0007669"/>
    <property type="project" value="UniProtKB-KW"/>
</dbReference>
<evidence type="ECO:0000256" key="2">
    <source>
        <dbReference type="ARBA" id="ARBA00005124"/>
    </source>
</evidence>
<dbReference type="Gene3D" id="3.30.930.10">
    <property type="entry name" value="Bira Bifunctional Protein, Domain 2"/>
    <property type="match status" value="1"/>
</dbReference>
<dbReference type="CDD" id="cd16443">
    <property type="entry name" value="LplA"/>
    <property type="match status" value="1"/>
</dbReference>
<dbReference type="Pfam" id="PF21948">
    <property type="entry name" value="LplA-B_cat"/>
    <property type="match status" value="1"/>
</dbReference>
<keyword evidence="4 9" id="KW-0436">Ligase</keyword>
<evidence type="ECO:0000256" key="1">
    <source>
        <dbReference type="ARBA" id="ARBA00005085"/>
    </source>
</evidence>
<dbReference type="Proteomes" id="UP000094067">
    <property type="component" value="Unassembled WGS sequence"/>
</dbReference>
<evidence type="ECO:0000256" key="7">
    <source>
        <dbReference type="ARBA" id="ARBA00048037"/>
    </source>
</evidence>
<keyword evidence="5" id="KW-0547">Nucleotide-binding</keyword>
<protein>
    <recommendedName>
        <fullName evidence="3">lipoate--protein ligase</fullName>
        <ecNumber evidence="3">6.3.1.20</ecNumber>
    </recommendedName>
</protein>
<dbReference type="InterPro" id="IPR004143">
    <property type="entry name" value="BPL_LPL_catalytic"/>
</dbReference>
<evidence type="ECO:0000256" key="3">
    <source>
        <dbReference type="ARBA" id="ARBA00012367"/>
    </source>
</evidence>
<comment type="caution">
    <text evidence="9">The sequence shown here is derived from an EMBL/GenBank/DDBJ whole genome shotgun (WGS) entry which is preliminary data.</text>
</comment>
<proteinExistence type="predicted"/>
<evidence type="ECO:0000313" key="10">
    <source>
        <dbReference type="Proteomes" id="UP000094067"/>
    </source>
</evidence>
<dbReference type="PANTHER" id="PTHR12561">
    <property type="entry name" value="LIPOATE-PROTEIN LIGASE"/>
    <property type="match status" value="1"/>
</dbReference>
<dbReference type="AlphaFoldDB" id="A0A1E3AAE9"/>
<comment type="catalytic activity">
    <reaction evidence="7">
        <text>L-lysyl-[lipoyl-carrier protein] + (R)-lipoate + ATP = N(6)-[(R)-lipoyl]-L-lysyl-[lipoyl-carrier protein] + AMP + diphosphate + H(+)</text>
        <dbReference type="Rhea" id="RHEA:49288"/>
        <dbReference type="Rhea" id="RHEA-COMP:10500"/>
        <dbReference type="Rhea" id="RHEA-COMP:10502"/>
        <dbReference type="ChEBI" id="CHEBI:15378"/>
        <dbReference type="ChEBI" id="CHEBI:29969"/>
        <dbReference type="ChEBI" id="CHEBI:30616"/>
        <dbReference type="ChEBI" id="CHEBI:33019"/>
        <dbReference type="ChEBI" id="CHEBI:83088"/>
        <dbReference type="ChEBI" id="CHEBI:83099"/>
        <dbReference type="ChEBI" id="CHEBI:456215"/>
        <dbReference type="EC" id="6.3.1.20"/>
    </reaction>
</comment>
<keyword evidence="6" id="KW-0067">ATP-binding</keyword>
<name>A0A1E3AAE9_9FIRM</name>
<reference evidence="9 10" key="1">
    <citation type="submission" date="2016-07" db="EMBL/GenBank/DDBJ databases">
        <title>Characterization of isolates of Eisenbergiella tayi derived from blood cultures, using whole genome sequencing.</title>
        <authorList>
            <person name="Burdz T."/>
            <person name="Wiebe D."/>
            <person name="Huynh C."/>
            <person name="Bernard K."/>
        </authorList>
    </citation>
    <scope>NUCLEOTIDE SEQUENCE [LARGE SCALE GENOMIC DNA]</scope>
    <source>
        <strain evidence="9 10">NML 110608</strain>
    </source>
</reference>
<organism evidence="9 10">
    <name type="scientific">Eisenbergiella tayi</name>
    <dbReference type="NCBI Taxonomy" id="1432052"/>
    <lineage>
        <taxon>Bacteria</taxon>
        <taxon>Bacillati</taxon>
        <taxon>Bacillota</taxon>
        <taxon>Clostridia</taxon>
        <taxon>Lachnospirales</taxon>
        <taxon>Lachnospiraceae</taxon>
        <taxon>Eisenbergiella</taxon>
    </lineage>
</organism>
<dbReference type="PANTHER" id="PTHR12561:SF3">
    <property type="entry name" value="LIPOYLTRANSFERASE 1, MITOCHONDRIAL"/>
    <property type="match status" value="1"/>
</dbReference>
<dbReference type="PATRIC" id="fig|1432052.4.peg.1425"/>
<dbReference type="NCBIfam" id="TIGR00545">
    <property type="entry name" value="lipoyltrans"/>
    <property type="match status" value="1"/>
</dbReference>
<accession>A0A1E3AAE9</accession>
<sequence>MIEKLYTIESGSLNPYLNMGLEEYLMYHTGREECILYLWQNERTVVIGRNQNAWKECQTEELEGDGGYLARRLSGGGAVFHDLGNLNFTFLVRKENFNVEKQTEVILRAVNSLGIHAEKSGRNDITVDGCKFSGNAYFRTGDYCYHHGTILLHADRELMEKYLHVSDKKLESKGVDSIRSRVGNLCDWAPELNRERMAEKLKEAFGVCFGLPVEDFPGERLAGEEISRLAERFSSWDWKYGRQIPFSKETEERFSWGEMRIQLRVDGGRIQETRLFTDALDVELAERAEKCLSGLVFQKKAVLDAIDGIPTDNAMQARMKNDICGLMESFF</sequence>
<dbReference type="GO" id="GO:0017118">
    <property type="term" value="F:lipoyltransferase activity"/>
    <property type="evidence" value="ECO:0007669"/>
    <property type="project" value="TreeGrafter"/>
</dbReference>